<evidence type="ECO:0000313" key="3">
    <source>
        <dbReference type="Proteomes" id="UP000030826"/>
    </source>
</evidence>
<sequence length="165" mass="16982">MQDDAGLIEEAQRLIAEAAAGGIRIVTAESCTGGLIAGYLTEVPGSSAVVDRGYVTYSNAAKTEVLHVDDAALQAFGAVSGEVARAMALGALAASRADIAVSVTGVAGPGGGSAEKPVGLVHFAAARGDRLVHRKEMFGDIGRRRIRLMSVAIAFDLIDQMMRQA</sequence>
<evidence type="ECO:0000259" key="1">
    <source>
        <dbReference type="Pfam" id="PF02464"/>
    </source>
</evidence>
<dbReference type="STRING" id="370622.LA66_12985"/>
<gene>
    <name evidence="2" type="ORF">LA66_12985</name>
</gene>
<dbReference type="SUPFAM" id="SSF142433">
    <property type="entry name" value="CinA-like"/>
    <property type="match status" value="1"/>
</dbReference>
<dbReference type="AlphaFoldDB" id="A0A0B1Q1T9"/>
<dbReference type="Proteomes" id="UP000030826">
    <property type="component" value="Unassembled WGS sequence"/>
</dbReference>
<dbReference type="InterPro" id="IPR036653">
    <property type="entry name" value="CinA-like_C"/>
</dbReference>
<protein>
    <submittedName>
        <fullName evidence="2">Damage-inducible protein CinA</fullName>
    </submittedName>
</protein>
<accession>A0A0B1Q1T9</accession>
<comment type="caution">
    <text evidence="2">The sequence shown here is derived from an EMBL/GenBank/DDBJ whole genome shotgun (WGS) entry which is preliminary data.</text>
</comment>
<feature type="domain" description="CinA C-terminal" evidence="1">
    <location>
        <begin position="12"/>
        <end position="162"/>
    </location>
</feature>
<dbReference type="InterPro" id="IPR008136">
    <property type="entry name" value="CinA_C"/>
</dbReference>
<dbReference type="OrthoDB" id="9801454at2"/>
<organism evidence="2 3">
    <name type="scientific">Aureimonas altamirensis</name>
    <dbReference type="NCBI Taxonomy" id="370622"/>
    <lineage>
        <taxon>Bacteria</taxon>
        <taxon>Pseudomonadati</taxon>
        <taxon>Pseudomonadota</taxon>
        <taxon>Alphaproteobacteria</taxon>
        <taxon>Hyphomicrobiales</taxon>
        <taxon>Aurantimonadaceae</taxon>
        <taxon>Aureimonas</taxon>
    </lineage>
</organism>
<dbReference type="RefSeq" id="WP_039193781.1">
    <property type="nucleotide sequence ID" value="NZ_JRFJ01000003.1"/>
</dbReference>
<dbReference type="Pfam" id="PF02464">
    <property type="entry name" value="CinA"/>
    <property type="match status" value="1"/>
</dbReference>
<dbReference type="NCBIfam" id="TIGR00199">
    <property type="entry name" value="PncC_domain"/>
    <property type="match status" value="1"/>
</dbReference>
<reference evidence="2 3" key="1">
    <citation type="submission" date="2014-09" db="EMBL/GenBank/DDBJ databases">
        <title>Isolation and characterization of Aurantimonas altamirensis ON-56566 from clinical sample following a dog bite.</title>
        <authorList>
            <person name="Eshaghi A."/>
            <person name="Li A."/>
            <person name="Shahinas D."/>
            <person name="Bahn P."/>
            <person name="Kus J.V."/>
            <person name="Patel S.N."/>
        </authorList>
    </citation>
    <scope>NUCLEOTIDE SEQUENCE [LARGE SCALE GENOMIC DNA]</scope>
    <source>
        <strain evidence="2 3">ON-56566</strain>
    </source>
</reference>
<name>A0A0B1Q1T9_9HYPH</name>
<dbReference type="Gene3D" id="3.90.950.20">
    <property type="entry name" value="CinA-like"/>
    <property type="match status" value="1"/>
</dbReference>
<evidence type="ECO:0000313" key="2">
    <source>
        <dbReference type="EMBL" id="KHJ54364.1"/>
    </source>
</evidence>
<dbReference type="EMBL" id="JRFJ01000003">
    <property type="protein sequence ID" value="KHJ54364.1"/>
    <property type="molecule type" value="Genomic_DNA"/>
</dbReference>
<proteinExistence type="predicted"/>